<organism evidence="1 2">
    <name type="scientific">Sorghum bicolor</name>
    <name type="common">Sorghum</name>
    <name type="synonym">Sorghum vulgare</name>
    <dbReference type="NCBI Taxonomy" id="4558"/>
    <lineage>
        <taxon>Eukaryota</taxon>
        <taxon>Viridiplantae</taxon>
        <taxon>Streptophyta</taxon>
        <taxon>Embryophyta</taxon>
        <taxon>Tracheophyta</taxon>
        <taxon>Spermatophyta</taxon>
        <taxon>Magnoliopsida</taxon>
        <taxon>Liliopsida</taxon>
        <taxon>Poales</taxon>
        <taxon>Poaceae</taxon>
        <taxon>PACMAD clade</taxon>
        <taxon>Panicoideae</taxon>
        <taxon>Andropogonodae</taxon>
        <taxon>Andropogoneae</taxon>
        <taxon>Sorghinae</taxon>
        <taxon>Sorghum</taxon>
    </lineage>
</organism>
<evidence type="ECO:0000313" key="1">
    <source>
        <dbReference type="EMBL" id="KAG0537970.1"/>
    </source>
</evidence>
<dbReference type="Proteomes" id="UP000807115">
    <property type="component" value="Chromosome 3"/>
</dbReference>
<gene>
    <name evidence="1" type="ORF">BDA96_03G195000</name>
</gene>
<proteinExistence type="predicted"/>
<dbReference type="AlphaFoldDB" id="A0A921UNX8"/>
<protein>
    <submittedName>
        <fullName evidence="1">Uncharacterized protein</fullName>
    </submittedName>
</protein>
<evidence type="ECO:0000313" key="2">
    <source>
        <dbReference type="Proteomes" id="UP000807115"/>
    </source>
</evidence>
<accession>A0A921UNX8</accession>
<name>A0A921UNX8_SORBI</name>
<sequence>MRQPPDLALIQAVKVRPRKRDEKNTALPSSRPMTRLLAPTSRPIVKKLQKRGYKSYLAMKFPKSCIHIGHSLDIYSFYFVLILIHMDSELARKSYCRTTYRASLGQTLDSKNTLFAGKFQQRGQVRVYHISQAAIQQARTWK</sequence>
<dbReference type="EMBL" id="CM027682">
    <property type="protein sequence ID" value="KAG0537970.1"/>
    <property type="molecule type" value="Genomic_DNA"/>
</dbReference>
<comment type="caution">
    <text evidence="1">The sequence shown here is derived from an EMBL/GenBank/DDBJ whole genome shotgun (WGS) entry which is preliminary data.</text>
</comment>
<reference evidence="1" key="1">
    <citation type="journal article" date="2019" name="BMC Genomics">
        <title>A new reference genome for Sorghum bicolor reveals high levels of sequence similarity between sweet and grain genotypes: implications for the genetics of sugar metabolism.</title>
        <authorList>
            <person name="Cooper E.A."/>
            <person name="Brenton Z.W."/>
            <person name="Flinn B.S."/>
            <person name="Jenkins J."/>
            <person name="Shu S."/>
            <person name="Flowers D."/>
            <person name="Luo F."/>
            <person name="Wang Y."/>
            <person name="Xia P."/>
            <person name="Barry K."/>
            <person name="Daum C."/>
            <person name="Lipzen A."/>
            <person name="Yoshinaga Y."/>
            <person name="Schmutz J."/>
            <person name="Saski C."/>
            <person name="Vermerris W."/>
            <person name="Kresovich S."/>
        </authorList>
    </citation>
    <scope>NUCLEOTIDE SEQUENCE</scope>
</reference>
<reference evidence="1" key="2">
    <citation type="submission" date="2020-10" db="EMBL/GenBank/DDBJ databases">
        <authorList>
            <person name="Cooper E.A."/>
            <person name="Brenton Z.W."/>
            <person name="Flinn B.S."/>
            <person name="Jenkins J."/>
            <person name="Shu S."/>
            <person name="Flowers D."/>
            <person name="Luo F."/>
            <person name="Wang Y."/>
            <person name="Xia P."/>
            <person name="Barry K."/>
            <person name="Daum C."/>
            <person name="Lipzen A."/>
            <person name="Yoshinaga Y."/>
            <person name="Schmutz J."/>
            <person name="Saski C."/>
            <person name="Vermerris W."/>
            <person name="Kresovich S."/>
        </authorList>
    </citation>
    <scope>NUCLEOTIDE SEQUENCE</scope>
</reference>